<gene>
    <name evidence="1" type="ORF">HKK74_20515</name>
</gene>
<proteinExistence type="predicted"/>
<name>A0ABR7LSV4_9ACTN</name>
<protein>
    <submittedName>
        <fullName evidence="1">Uncharacterized protein</fullName>
    </submittedName>
</protein>
<evidence type="ECO:0000313" key="1">
    <source>
        <dbReference type="EMBL" id="MBC6467859.1"/>
    </source>
</evidence>
<reference evidence="1 2" key="1">
    <citation type="submission" date="2020-06" db="EMBL/GenBank/DDBJ databases">
        <title>Actinomadura xiongansis sp. nov., isolated from soil of Baiyangdian.</title>
        <authorList>
            <person name="Zhang X."/>
        </authorList>
    </citation>
    <scope>NUCLEOTIDE SEQUENCE [LARGE SCALE GENOMIC DNA]</scope>
    <source>
        <strain evidence="1 2">HBUM206468</strain>
    </source>
</reference>
<evidence type="ECO:0000313" key="2">
    <source>
        <dbReference type="Proteomes" id="UP000805614"/>
    </source>
</evidence>
<dbReference type="EMBL" id="JABVEC010000015">
    <property type="protein sequence ID" value="MBC6467859.1"/>
    <property type="molecule type" value="Genomic_DNA"/>
</dbReference>
<sequence length="100" mass="10887">MDVLGELCSKRDSPWNDGRLLLLIAEHPKADRAVLLGVLGEVEARLRTSVSRPFAAVLALAGRPELTPEEVQGLAALPGASARMRRGLRHRLAERNTAVR</sequence>
<accession>A0ABR7LSV4</accession>
<organism evidence="1 2">
    <name type="scientific">Actinomadura alba</name>
    <dbReference type="NCBI Taxonomy" id="406431"/>
    <lineage>
        <taxon>Bacteria</taxon>
        <taxon>Bacillati</taxon>
        <taxon>Actinomycetota</taxon>
        <taxon>Actinomycetes</taxon>
        <taxon>Streptosporangiales</taxon>
        <taxon>Thermomonosporaceae</taxon>
        <taxon>Actinomadura</taxon>
    </lineage>
</organism>
<dbReference type="Proteomes" id="UP000805614">
    <property type="component" value="Unassembled WGS sequence"/>
</dbReference>
<keyword evidence="2" id="KW-1185">Reference proteome</keyword>
<comment type="caution">
    <text evidence="1">The sequence shown here is derived from an EMBL/GenBank/DDBJ whole genome shotgun (WGS) entry which is preliminary data.</text>
</comment>